<name>I7M7G6_TETTS</name>
<dbReference type="Proteomes" id="UP000009168">
    <property type="component" value="Unassembled WGS sequence"/>
</dbReference>
<keyword evidence="5" id="KW-1185">Reference proteome</keyword>
<dbReference type="KEGG" id="tet:TTHERM_00295760"/>
<feature type="region of interest" description="Disordered" evidence="2">
    <location>
        <begin position="173"/>
        <end position="203"/>
    </location>
</feature>
<dbReference type="GeneID" id="7834559"/>
<evidence type="ECO:0000259" key="3">
    <source>
        <dbReference type="PROSITE" id="PS50011"/>
    </source>
</evidence>
<feature type="compositionally biased region" description="Acidic residues" evidence="2">
    <location>
        <begin position="174"/>
        <end position="193"/>
    </location>
</feature>
<dbReference type="PANTHER" id="PTHR24347">
    <property type="entry name" value="SERINE/THREONINE-PROTEIN KINASE"/>
    <property type="match status" value="1"/>
</dbReference>
<dbReference type="InterPro" id="IPR000719">
    <property type="entry name" value="Prot_kinase_dom"/>
</dbReference>
<dbReference type="SUPFAM" id="SSF56112">
    <property type="entry name" value="Protein kinase-like (PK-like)"/>
    <property type="match status" value="1"/>
</dbReference>
<dbReference type="GO" id="GO:0005524">
    <property type="term" value="F:ATP binding"/>
    <property type="evidence" value="ECO:0007669"/>
    <property type="project" value="UniProtKB-UniRule"/>
</dbReference>
<dbReference type="Pfam" id="PF00069">
    <property type="entry name" value="Pkinase"/>
    <property type="match status" value="1"/>
</dbReference>
<keyword evidence="1" id="KW-0547">Nucleotide-binding</keyword>
<dbReference type="PROSITE" id="PS00109">
    <property type="entry name" value="PROTEIN_KINASE_TYR"/>
    <property type="match status" value="1"/>
</dbReference>
<feature type="compositionally biased region" description="Polar residues" evidence="2">
    <location>
        <begin position="86"/>
        <end position="99"/>
    </location>
</feature>
<feature type="compositionally biased region" description="Acidic residues" evidence="2">
    <location>
        <begin position="119"/>
        <end position="131"/>
    </location>
</feature>
<dbReference type="GO" id="GO:0004672">
    <property type="term" value="F:protein kinase activity"/>
    <property type="evidence" value="ECO:0007669"/>
    <property type="project" value="InterPro"/>
</dbReference>
<dbReference type="OrthoDB" id="6513151at2759"/>
<feature type="domain" description="Protein kinase" evidence="3">
    <location>
        <begin position="251"/>
        <end position="507"/>
    </location>
</feature>
<feature type="region of interest" description="Disordered" evidence="2">
    <location>
        <begin position="86"/>
        <end position="144"/>
    </location>
</feature>
<dbReference type="EMBL" id="GG662740">
    <property type="protein sequence ID" value="EAR92963.2"/>
    <property type="molecule type" value="Genomic_DNA"/>
</dbReference>
<dbReference type="Gene3D" id="3.30.200.20">
    <property type="entry name" value="Phosphorylase Kinase, domain 1"/>
    <property type="match status" value="1"/>
</dbReference>
<accession>I7M7G6</accession>
<dbReference type="InterPro" id="IPR011009">
    <property type="entry name" value="Kinase-like_dom_sf"/>
</dbReference>
<feature type="compositionally biased region" description="Basic and acidic residues" evidence="2">
    <location>
        <begin position="100"/>
        <end position="118"/>
    </location>
</feature>
<dbReference type="AlphaFoldDB" id="I7M7G6"/>
<gene>
    <name evidence="4" type="ORF">TTHERM_00295760</name>
</gene>
<sequence>MATIHLRNTFNHLSMLSNDEQQTTASTLSDSKINSETFLNQNKQQSIHTNSQIEQDFDSQKVFGLQLSPMQYEQDKQETNFNYSSNIEDQGKQKSSFNQESKESLQKQDQQIENKSTEVEEEEQEEDEDDFPAPRQKSNTFTSGYISTHVPCESKKSRFGFRLNLNIRNPYNLEDSDIMDPEIDSSNDYDSTDDSLTNTNSATRNEFAKRRSSFFKSFKPESLRLITCSKNEIPNVQQPSIIKKEKFEEKFHMHEKLGEGCHSIVRRCQKKEDSPLQSFAVKIISYKDPEYLFEILQEERVLSLLSHKNIIKYDSFFLEKDKKKAYIVSEYAQGKPLGYYIQNKRQFSMREIASVAKQTLKAIAHMHSKGIIHRDLSYNNIMYDPISEQVKVIDFTVSKIVTIQKLLTNTGTLNFKAPEMLQGQFYSHSIDIFSLGVNLFALIFGYLPFQDNSDKQVISNIINHDPLEFYKNQDNHDPLLLHFLESLLEKDPLKRLTALQALKHPWINQKITGDDLKKIQKIRKSLRKGISASTVAELDDLDQEQDTITSFNQFMVKTLINLQDD</sequence>
<dbReference type="InterPro" id="IPR017441">
    <property type="entry name" value="Protein_kinase_ATP_BS"/>
</dbReference>
<organism evidence="4 5">
    <name type="scientific">Tetrahymena thermophila (strain SB210)</name>
    <dbReference type="NCBI Taxonomy" id="312017"/>
    <lineage>
        <taxon>Eukaryota</taxon>
        <taxon>Sar</taxon>
        <taxon>Alveolata</taxon>
        <taxon>Ciliophora</taxon>
        <taxon>Intramacronucleata</taxon>
        <taxon>Oligohymenophorea</taxon>
        <taxon>Hymenostomatida</taxon>
        <taxon>Tetrahymenina</taxon>
        <taxon>Tetrahymenidae</taxon>
        <taxon>Tetrahymena</taxon>
    </lineage>
</organism>
<proteinExistence type="predicted"/>
<dbReference type="InParanoid" id="I7M7G6"/>
<evidence type="ECO:0000313" key="5">
    <source>
        <dbReference type="Proteomes" id="UP000009168"/>
    </source>
</evidence>
<dbReference type="InterPro" id="IPR008266">
    <property type="entry name" value="Tyr_kinase_AS"/>
</dbReference>
<evidence type="ECO:0000256" key="2">
    <source>
        <dbReference type="SAM" id="MobiDB-lite"/>
    </source>
</evidence>
<evidence type="ECO:0000313" key="4">
    <source>
        <dbReference type="EMBL" id="EAR92963.2"/>
    </source>
</evidence>
<keyword evidence="4" id="KW-0418">Kinase</keyword>
<dbReference type="PROSITE" id="PS50011">
    <property type="entry name" value="PROTEIN_KINASE_DOM"/>
    <property type="match status" value="1"/>
</dbReference>
<reference evidence="5" key="1">
    <citation type="journal article" date="2006" name="PLoS Biol.">
        <title>Macronuclear genome sequence of the ciliate Tetrahymena thermophila, a model eukaryote.</title>
        <authorList>
            <person name="Eisen J.A."/>
            <person name="Coyne R.S."/>
            <person name="Wu M."/>
            <person name="Wu D."/>
            <person name="Thiagarajan M."/>
            <person name="Wortman J.R."/>
            <person name="Badger J.H."/>
            <person name="Ren Q."/>
            <person name="Amedeo P."/>
            <person name="Jones K.M."/>
            <person name="Tallon L.J."/>
            <person name="Delcher A.L."/>
            <person name="Salzberg S.L."/>
            <person name="Silva J.C."/>
            <person name="Haas B.J."/>
            <person name="Majoros W.H."/>
            <person name="Farzad M."/>
            <person name="Carlton J.M."/>
            <person name="Smith R.K. Jr."/>
            <person name="Garg J."/>
            <person name="Pearlman R.E."/>
            <person name="Karrer K.M."/>
            <person name="Sun L."/>
            <person name="Manning G."/>
            <person name="Elde N.C."/>
            <person name="Turkewitz A.P."/>
            <person name="Asai D.J."/>
            <person name="Wilkes D.E."/>
            <person name="Wang Y."/>
            <person name="Cai H."/>
            <person name="Collins K."/>
            <person name="Stewart B.A."/>
            <person name="Lee S.R."/>
            <person name="Wilamowska K."/>
            <person name="Weinberg Z."/>
            <person name="Ruzzo W.L."/>
            <person name="Wloga D."/>
            <person name="Gaertig J."/>
            <person name="Frankel J."/>
            <person name="Tsao C.-C."/>
            <person name="Gorovsky M.A."/>
            <person name="Keeling P.J."/>
            <person name="Waller R.F."/>
            <person name="Patron N.J."/>
            <person name="Cherry J.M."/>
            <person name="Stover N.A."/>
            <person name="Krieger C.J."/>
            <person name="del Toro C."/>
            <person name="Ryder H.F."/>
            <person name="Williamson S.C."/>
            <person name="Barbeau R.A."/>
            <person name="Hamilton E.P."/>
            <person name="Orias E."/>
        </authorList>
    </citation>
    <scope>NUCLEOTIDE SEQUENCE [LARGE SCALE GENOMIC DNA]</scope>
    <source>
        <strain evidence="5">SB210</strain>
    </source>
</reference>
<dbReference type="STRING" id="312017.I7M7G6"/>
<protein>
    <submittedName>
        <fullName evidence="4">Serine/Threonine kinase domain protein</fullName>
    </submittedName>
</protein>
<keyword evidence="4" id="KW-0808">Transferase</keyword>
<dbReference type="Gene3D" id="1.10.510.10">
    <property type="entry name" value="Transferase(Phosphotransferase) domain 1"/>
    <property type="match status" value="1"/>
</dbReference>
<dbReference type="PROSITE" id="PS00107">
    <property type="entry name" value="PROTEIN_KINASE_ATP"/>
    <property type="match status" value="1"/>
</dbReference>
<dbReference type="SMR" id="I7M7G6"/>
<keyword evidence="1" id="KW-0067">ATP-binding</keyword>
<feature type="binding site" evidence="1">
    <location>
        <position position="282"/>
    </location>
    <ligand>
        <name>ATP</name>
        <dbReference type="ChEBI" id="CHEBI:30616"/>
    </ligand>
</feature>
<dbReference type="RefSeq" id="XP_001013208.2">
    <property type="nucleotide sequence ID" value="XM_001013208.2"/>
</dbReference>
<evidence type="ECO:0000256" key="1">
    <source>
        <dbReference type="PROSITE-ProRule" id="PRU10141"/>
    </source>
</evidence>